<keyword evidence="9" id="KW-0325">Glycoprotein</keyword>
<feature type="transmembrane region" description="Helical" evidence="11">
    <location>
        <begin position="175"/>
        <end position="197"/>
    </location>
</feature>
<evidence type="ECO:0000256" key="5">
    <source>
        <dbReference type="ARBA" id="ARBA00022989"/>
    </source>
</evidence>
<evidence type="ECO:0000256" key="4">
    <source>
        <dbReference type="ARBA" id="ARBA00022859"/>
    </source>
</evidence>
<keyword evidence="2 11" id="KW-0812">Transmembrane</keyword>
<dbReference type="KEGG" id="csem:103386631"/>
<protein>
    <submittedName>
        <fullName evidence="14">T-cell surface glycoprotein CD8 beta chain-like</fullName>
    </submittedName>
</protein>
<dbReference type="GO" id="GO:0016020">
    <property type="term" value="C:membrane"/>
    <property type="evidence" value="ECO:0007669"/>
    <property type="project" value="UniProtKB-SubCell"/>
</dbReference>
<keyword evidence="6" id="KW-1064">Adaptive immunity</keyword>
<organism evidence="14 15">
    <name type="scientific">Cynoglossus semilaevis</name>
    <name type="common">Tongue sole</name>
    <dbReference type="NCBI Taxonomy" id="244447"/>
    <lineage>
        <taxon>Eukaryota</taxon>
        <taxon>Metazoa</taxon>
        <taxon>Chordata</taxon>
        <taxon>Craniata</taxon>
        <taxon>Vertebrata</taxon>
        <taxon>Euteleostomi</taxon>
        <taxon>Actinopterygii</taxon>
        <taxon>Neopterygii</taxon>
        <taxon>Teleostei</taxon>
        <taxon>Neoteleostei</taxon>
        <taxon>Acanthomorphata</taxon>
        <taxon>Carangaria</taxon>
        <taxon>Pleuronectiformes</taxon>
        <taxon>Pleuronectoidei</taxon>
        <taxon>Cynoglossidae</taxon>
        <taxon>Cynoglossinae</taxon>
        <taxon>Cynoglossus</taxon>
    </lineage>
</organism>
<keyword evidence="7 11" id="KW-0472">Membrane</keyword>
<evidence type="ECO:0000256" key="9">
    <source>
        <dbReference type="ARBA" id="ARBA00023180"/>
    </source>
</evidence>
<evidence type="ECO:0000256" key="3">
    <source>
        <dbReference type="ARBA" id="ARBA00022729"/>
    </source>
</evidence>
<dbReference type="GO" id="GO:0050776">
    <property type="term" value="P:regulation of immune response"/>
    <property type="evidence" value="ECO:0007669"/>
    <property type="project" value="InterPro"/>
</dbReference>
<dbReference type="AlphaFoldDB" id="A0A3P8WJU4"/>
<dbReference type="OrthoDB" id="9394844at2759"/>
<dbReference type="RefSeq" id="XP_008319234.1">
    <property type="nucleotide sequence ID" value="XM_008321012.3"/>
</dbReference>
<dbReference type="SUPFAM" id="SSF48726">
    <property type="entry name" value="Immunoglobulin"/>
    <property type="match status" value="1"/>
</dbReference>
<dbReference type="GeneID" id="103386631"/>
<keyword evidence="8" id="KW-1015">Disulfide bond</keyword>
<dbReference type="PANTHER" id="PTHR11292">
    <property type="entry name" value="T-CELL SURFACE GLYCOPROTEIN CD8 BETA CHAIN"/>
    <property type="match status" value="1"/>
</dbReference>
<reference evidence="14" key="2">
    <citation type="submission" date="2025-05" db="UniProtKB">
        <authorList>
            <consortium name="Ensembl"/>
        </authorList>
    </citation>
    <scope>IDENTIFICATION</scope>
</reference>
<dbReference type="InterPro" id="IPR036179">
    <property type="entry name" value="Ig-like_dom_sf"/>
</dbReference>
<dbReference type="GO" id="GO:0002250">
    <property type="term" value="P:adaptive immune response"/>
    <property type="evidence" value="ECO:0007669"/>
    <property type="project" value="UniProtKB-KW"/>
</dbReference>
<comment type="subcellular location">
    <subcellularLocation>
        <location evidence="1">Membrane</location>
        <topology evidence="1">Single-pass type I membrane protein</topology>
    </subcellularLocation>
</comment>
<feature type="chain" id="PRO_5044597028" evidence="12">
    <location>
        <begin position="19"/>
        <end position="215"/>
    </location>
</feature>
<evidence type="ECO:0000313" key="15">
    <source>
        <dbReference type="Proteomes" id="UP000265120"/>
    </source>
</evidence>
<feature type="domain" description="Immunoglobulin V-set" evidence="13">
    <location>
        <begin position="43"/>
        <end position="125"/>
    </location>
</feature>
<evidence type="ECO:0000313" key="14">
    <source>
        <dbReference type="Ensembl" id="ENSCSEP00000027728.1"/>
    </source>
</evidence>
<dbReference type="Ensembl" id="ENSCSET00000028094.1">
    <property type="protein sequence ID" value="ENSCSEP00000027723.1"/>
    <property type="gene ID" value="ENSCSEG00000017716.1"/>
</dbReference>
<dbReference type="GO" id="GO:0009986">
    <property type="term" value="C:cell surface"/>
    <property type="evidence" value="ECO:0007669"/>
    <property type="project" value="TreeGrafter"/>
</dbReference>
<dbReference type="GeneTree" id="ENSGT00510000048998"/>
<dbReference type="InterPro" id="IPR013106">
    <property type="entry name" value="Ig_V-set"/>
</dbReference>
<dbReference type="InterPro" id="IPR042414">
    <property type="entry name" value="CD8B"/>
</dbReference>
<dbReference type="RefSeq" id="XP_008319233.1">
    <property type="nucleotide sequence ID" value="XM_008321011.3"/>
</dbReference>
<dbReference type="Gene3D" id="2.60.40.10">
    <property type="entry name" value="Immunoglobulins"/>
    <property type="match status" value="1"/>
</dbReference>
<evidence type="ECO:0000256" key="11">
    <source>
        <dbReference type="SAM" id="Phobius"/>
    </source>
</evidence>
<evidence type="ECO:0000259" key="13">
    <source>
        <dbReference type="Pfam" id="PF07686"/>
    </source>
</evidence>
<dbReference type="GO" id="GO:0042288">
    <property type="term" value="F:MHC class I protein binding"/>
    <property type="evidence" value="ECO:0007669"/>
    <property type="project" value="InterPro"/>
</dbReference>
<evidence type="ECO:0000256" key="10">
    <source>
        <dbReference type="ARBA" id="ARBA00023319"/>
    </source>
</evidence>
<evidence type="ECO:0000256" key="2">
    <source>
        <dbReference type="ARBA" id="ARBA00022692"/>
    </source>
</evidence>
<dbReference type="Ensembl" id="ENSCSET00000028099.1">
    <property type="protein sequence ID" value="ENSCSEP00000027728.1"/>
    <property type="gene ID" value="ENSCSEG00000017716.1"/>
</dbReference>
<evidence type="ECO:0000256" key="7">
    <source>
        <dbReference type="ARBA" id="ARBA00023136"/>
    </source>
</evidence>
<reference evidence="14 15" key="1">
    <citation type="journal article" date="2014" name="Nat. Genet.">
        <title>Whole-genome sequence of a flatfish provides insights into ZW sex chromosome evolution and adaptation to a benthic lifestyle.</title>
        <authorList>
            <person name="Chen S."/>
            <person name="Zhang G."/>
            <person name="Shao C."/>
            <person name="Huang Q."/>
            <person name="Liu G."/>
            <person name="Zhang P."/>
            <person name="Song W."/>
            <person name="An N."/>
            <person name="Chalopin D."/>
            <person name="Volff J.N."/>
            <person name="Hong Y."/>
            <person name="Li Q."/>
            <person name="Sha Z."/>
            <person name="Zhou H."/>
            <person name="Xie M."/>
            <person name="Yu Q."/>
            <person name="Liu Y."/>
            <person name="Xiang H."/>
            <person name="Wang N."/>
            <person name="Wu K."/>
            <person name="Yang C."/>
            <person name="Zhou Q."/>
            <person name="Liao X."/>
            <person name="Yang L."/>
            <person name="Hu Q."/>
            <person name="Zhang J."/>
            <person name="Meng L."/>
            <person name="Jin L."/>
            <person name="Tian Y."/>
            <person name="Lian J."/>
            <person name="Yang J."/>
            <person name="Miao G."/>
            <person name="Liu S."/>
            <person name="Liang Z."/>
            <person name="Yan F."/>
            <person name="Li Y."/>
            <person name="Sun B."/>
            <person name="Zhang H."/>
            <person name="Zhang J."/>
            <person name="Zhu Y."/>
            <person name="Du M."/>
            <person name="Zhao Y."/>
            <person name="Schartl M."/>
            <person name="Tang Q."/>
            <person name="Wang J."/>
        </authorList>
    </citation>
    <scope>NUCLEOTIDE SEQUENCE</scope>
</reference>
<dbReference type="Proteomes" id="UP000265120">
    <property type="component" value="Chromosome 11"/>
</dbReference>
<sequence>MSLLVLTWTLVMVSSWTADSRQVLLQDHIKILYPPISGQAMIECDCVNASCDSVYWFRSNPTHGHFQYLGKYNNADRPMYHSGVNNSHFKFSKKASACFVLRVLDVQKEDGGIYSCVLKDKSNTEIWRTGSFLQPGVIPPTSPTKLMTPKSKHACRCPKKRTLDAFSPAECKPRVLWPLTGLAAALAVSLLCTLYYFSRLPKKCRHQFSKARTKH</sequence>
<name>A0A3P8WJU4_CYNSE</name>
<feature type="signal peptide" evidence="12">
    <location>
        <begin position="1"/>
        <end position="18"/>
    </location>
</feature>
<dbReference type="OMA" id="SMILWPL"/>
<keyword evidence="10" id="KW-0393">Immunoglobulin domain</keyword>
<evidence type="ECO:0000256" key="1">
    <source>
        <dbReference type="ARBA" id="ARBA00004479"/>
    </source>
</evidence>
<keyword evidence="5 11" id="KW-1133">Transmembrane helix</keyword>
<keyword evidence="15" id="KW-1185">Reference proteome</keyword>
<evidence type="ECO:0000256" key="6">
    <source>
        <dbReference type="ARBA" id="ARBA00023130"/>
    </source>
</evidence>
<evidence type="ECO:0000256" key="8">
    <source>
        <dbReference type="ARBA" id="ARBA00023157"/>
    </source>
</evidence>
<dbReference type="PANTHER" id="PTHR11292:SF7">
    <property type="entry name" value="T-CELL SURFACE GLYCOPROTEIN CD8 BETA CHAIN-RELATED"/>
    <property type="match status" value="1"/>
</dbReference>
<dbReference type="GO" id="GO:0015026">
    <property type="term" value="F:coreceptor activity"/>
    <property type="evidence" value="ECO:0007669"/>
    <property type="project" value="InterPro"/>
</dbReference>
<dbReference type="CTD" id="926"/>
<dbReference type="InterPro" id="IPR013783">
    <property type="entry name" value="Ig-like_fold"/>
</dbReference>
<keyword evidence="3 12" id="KW-0732">Signal</keyword>
<dbReference type="Pfam" id="PF07686">
    <property type="entry name" value="V-set"/>
    <property type="match status" value="1"/>
</dbReference>
<evidence type="ECO:0000256" key="12">
    <source>
        <dbReference type="SAM" id="SignalP"/>
    </source>
</evidence>
<accession>A0A3P8WJU4</accession>
<keyword evidence="4" id="KW-0391">Immunity</keyword>
<proteinExistence type="predicted"/>
<dbReference type="STRING" id="244447.ENSCSEP00000027723"/>